<organism evidence="2 3">
    <name type="scientific">Rhizopus azygosporus</name>
    <name type="common">Rhizopus microsporus var. azygosporus</name>
    <dbReference type="NCBI Taxonomy" id="86630"/>
    <lineage>
        <taxon>Eukaryota</taxon>
        <taxon>Fungi</taxon>
        <taxon>Fungi incertae sedis</taxon>
        <taxon>Mucoromycota</taxon>
        <taxon>Mucoromycotina</taxon>
        <taxon>Mucoromycetes</taxon>
        <taxon>Mucorales</taxon>
        <taxon>Mucorineae</taxon>
        <taxon>Rhizopodaceae</taxon>
        <taxon>Rhizopus</taxon>
    </lineage>
</organism>
<reference evidence="2 3" key="1">
    <citation type="journal article" date="2018" name="G3 (Bethesda)">
        <title>Phylogenetic and Phylogenomic Definition of Rhizopus Species.</title>
        <authorList>
            <person name="Gryganskyi A.P."/>
            <person name="Golan J."/>
            <person name="Dolatabadi S."/>
            <person name="Mondo S."/>
            <person name="Robb S."/>
            <person name="Idnurm A."/>
            <person name="Muszewska A."/>
            <person name="Steczkiewicz K."/>
            <person name="Masonjones S."/>
            <person name="Liao H.L."/>
            <person name="Gajdeczka M.T."/>
            <person name="Anike F."/>
            <person name="Vuek A."/>
            <person name="Anishchenko I.M."/>
            <person name="Voigt K."/>
            <person name="de Hoog G.S."/>
            <person name="Smith M.E."/>
            <person name="Heitman J."/>
            <person name="Vilgalys R."/>
            <person name="Stajich J.E."/>
        </authorList>
    </citation>
    <scope>NUCLEOTIDE SEQUENCE [LARGE SCALE GENOMIC DNA]</scope>
    <source>
        <strain evidence="2 3">CBS 357.93</strain>
    </source>
</reference>
<feature type="region of interest" description="Disordered" evidence="1">
    <location>
        <begin position="16"/>
        <end position="41"/>
    </location>
</feature>
<dbReference type="EMBL" id="PJQL01000355">
    <property type="protein sequence ID" value="RCH96591.1"/>
    <property type="molecule type" value="Genomic_DNA"/>
</dbReference>
<proteinExistence type="predicted"/>
<accession>A0A367K3Z9</accession>
<feature type="compositionally biased region" description="Acidic residues" evidence="1">
    <location>
        <begin position="22"/>
        <end position="31"/>
    </location>
</feature>
<dbReference type="Proteomes" id="UP000252139">
    <property type="component" value="Unassembled WGS sequence"/>
</dbReference>
<sequence>MKKRERPPNEILALNKNLKADEDNDDADSQDTIETSSTSISSGNLYVPNEGSFLDSLDVDVPIPYVLICHELYSLNQLDMNDISFLSLSLSFEDRL</sequence>
<evidence type="ECO:0000256" key="1">
    <source>
        <dbReference type="SAM" id="MobiDB-lite"/>
    </source>
</evidence>
<keyword evidence="3" id="KW-1185">Reference proteome</keyword>
<feature type="compositionally biased region" description="Low complexity" evidence="1">
    <location>
        <begin position="32"/>
        <end position="41"/>
    </location>
</feature>
<dbReference type="OrthoDB" id="10404140at2759"/>
<dbReference type="AlphaFoldDB" id="A0A367K3Z9"/>
<comment type="caution">
    <text evidence="2">The sequence shown here is derived from an EMBL/GenBank/DDBJ whole genome shotgun (WGS) entry which is preliminary data.</text>
</comment>
<gene>
    <name evidence="2" type="ORF">CU097_013936</name>
</gene>
<protein>
    <submittedName>
        <fullName evidence="2">Uncharacterized protein</fullName>
    </submittedName>
</protein>
<evidence type="ECO:0000313" key="2">
    <source>
        <dbReference type="EMBL" id="RCH96591.1"/>
    </source>
</evidence>
<evidence type="ECO:0000313" key="3">
    <source>
        <dbReference type="Proteomes" id="UP000252139"/>
    </source>
</evidence>
<name>A0A367K3Z9_RHIAZ</name>